<sequence>MFIPFLSGRKASNPEKKLYRRKGGGGGGRGGGGRSSGGKSGSKGGSKSGSKGGSKSSSSPFTRTKPTKIGGSSRSTSSYGRGGGAATVIPAGSLFAGRSVGGGTRDQIYGTRAYGSGYPGLTGRGVGGRGFPFYFWPVVWGGAAVGGTAGYLYASSEYGLADNSSRPGGTLYTASLTSNSTSNSQTTLRILADNSTIVDLLTDITRNCSMYLTPGQTTNSSGVSYNMSAPAPKPEQVIQYYRASSVALTLDGYNNTAVFSNDESTRDSDFPSGVDLNMINCVNQTIGAGVPLIDAGVGRFSSVSGLHLVGMVWLVWVLGRVA</sequence>
<feature type="compositionally biased region" description="Gly residues" evidence="1">
    <location>
        <begin position="24"/>
        <end position="52"/>
    </location>
</feature>
<organism evidence="2 3">
    <name type="scientific">Marasmius tenuissimus</name>
    <dbReference type="NCBI Taxonomy" id="585030"/>
    <lineage>
        <taxon>Eukaryota</taxon>
        <taxon>Fungi</taxon>
        <taxon>Dikarya</taxon>
        <taxon>Basidiomycota</taxon>
        <taxon>Agaricomycotina</taxon>
        <taxon>Agaricomycetes</taxon>
        <taxon>Agaricomycetidae</taxon>
        <taxon>Agaricales</taxon>
        <taxon>Marasmiineae</taxon>
        <taxon>Marasmiaceae</taxon>
        <taxon>Marasmius</taxon>
    </lineage>
</organism>
<proteinExistence type="predicted"/>
<evidence type="ECO:0000313" key="3">
    <source>
        <dbReference type="Proteomes" id="UP001437256"/>
    </source>
</evidence>
<feature type="region of interest" description="Disordered" evidence="1">
    <location>
        <begin position="1"/>
        <end position="82"/>
    </location>
</feature>
<comment type="caution">
    <text evidence="2">The sequence shown here is derived from an EMBL/GenBank/DDBJ whole genome shotgun (WGS) entry which is preliminary data.</text>
</comment>
<dbReference type="Proteomes" id="UP001437256">
    <property type="component" value="Unassembled WGS sequence"/>
</dbReference>
<name>A0ABR2ZCT7_9AGAR</name>
<evidence type="ECO:0000256" key="1">
    <source>
        <dbReference type="SAM" id="MobiDB-lite"/>
    </source>
</evidence>
<protein>
    <submittedName>
        <fullName evidence="2">Uncharacterized protein</fullName>
    </submittedName>
</protein>
<gene>
    <name evidence="2" type="ORF">AAF712_014184</name>
</gene>
<accession>A0ABR2ZCT7</accession>
<reference evidence="2 3" key="1">
    <citation type="submission" date="2024-05" db="EMBL/GenBank/DDBJ databases">
        <title>A draft genome resource for the thread blight pathogen Marasmius tenuissimus strain MS-2.</title>
        <authorList>
            <person name="Yulfo-Soto G.E."/>
            <person name="Baruah I.K."/>
            <person name="Amoako-Attah I."/>
            <person name="Bukari Y."/>
            <person name="Meinhardt L.W."/>
            <person name="Bailey B.A."/>
            <person name="Cohen S.P."/>
        </authorList>
    </citation>
    <scope>NUCLEOTIDE SEQUENCE [LARGE SCALE GENOMIC DNA]</scope>
    <source>
        <strain evidence="2 3">MS-2</strain>
    </source>
</reference>
<feature type="compositionally biased region" description="Low complexity" evidence="1">
    <location>
        <begin position="70"/>
        <end position="79"/>
    </location>
</feature>
<dbReference type="EMBL" id="JBBXMP010000249">
    <property type="protein sequence ID" value="KAL0059113.1"/>
    <property type="molecule type" value="Genomic_DNA"/>
</dbReference>
<keyword evidence="3" id="KW-1185">Reference proteome</keyword>
<evidence type="ECO:0000313" key="2">
    <source>
        <dbReference type="EMBL" id="KAL0059113.1"/>
    </source>
</evidence>